<dbReference type="SUPFAM" id="SSF47384">
    <property type="entry name" value="Homodimeric domain of signal transducing histidine kinase"/>
    <property type="match status" value="1"/>
</dbReference>
<keyword evidence="3" id="KW-0808">Transferase</keyword>
<gene>
    <name evidence="6" type="ORF">JCM17846_27080</name>
</gene>
<dbReference type="Proteomes" id="UP000324996">
    <property type="component" value="Unassembled WGS sequence"/>
</dbReference>
<dbReference type="PANTHER" id="PTHR43047">
    <property type="entry name" value="TWO-COMPONENT HISTIDINE PROTEIN KINASE"/>
    <property type="match status" value="1"/>
</dbReference>
<dbReference type="SMART" id="SM00388">
    <property type="entry name" value="HisKA"/>
    <property type="match status" value="1"/>
</dbReference>
<reference evidence="6 7" key="1">
    <citation type="submission" date="2019-09" db="EMBL/GenBank/DDBJ databases">
        <title>NBRP : Genome information of microbial organism related human and environment.</title>
        <authorList>
            <person name="Hattori M."/>
            <person name="Oshima K."/>
            <person name="Inaba H."/>
            <person name="Suda W."/>
            <person name="Sakamoto M."/>
            <person name="Iino T."/>
            <person name="Kitahara M."/>
            <person name="Oshida Y."/>
            <person name="Iida T."/>
            <person name="Kudo T."/>
            <person name="Itoh T."/>
            <person name="Ohkuma M."/>
        </authorList>
    </citation>
    <scope>NUCLEOTIDE SEQUENCE [LARGE SCALE GENOMIC DNA]</scope>
    <source>
        <strain evidence="6 7">Q-1</strain>
    </source>
</reference>
<evidence type="ECO:0000256" key="4">
    <source>
        <dbReference type="ARBA" id="ARBA00022777"/>
    </source>
</evidence>
<dbReference type="Pfam" id="PF00512">
    <property type="entry name" value="HisKA"/>
    <property type="match status" value="1"/>
</dbReference>
<dbReference type="InterPro" id="IPR000014">
    <property type="entry name" value="PAS"/>
</dbReference>
<dbReference type="SUPFAM" id="SSF55785">
    <property type="entry name" value="PYP-like sensor domain (PAS domain)"/>
    <property type="match status" value="1"/>
</dbReference>
<dbReference type="CDD" id="cd00082">
    <property type="entry name" value="HisKA"/>
    <property type="match status" value="1"/>
</dbReference>
<dbReference type="GO" id="GO:0000155">
    <property type="term" value="F:phosphorelay sensor kinase activity"/>
    <property type="evidence" value="ECO:0007669"/>
    <property type="project" value="InterPro"/>
</dbReference>
<comment type="catalytic activity">
    <reaction evidence="1">
        <text>ATP + protein L-histidine = ADP + protein N-phospho-L-histidine.</text>
        <dbReference type="EC" id="2.7.13.3"/>
    </reaction>
</comment>
<evidence type="ECO:0000256" key="1">
    <source>
        <dbReference type="ARBA" id="ARBA00000085"/>
    </source>
</evidence>
<feature type="domain" description="Signal transduction histidine kinase dimerisation/phosphoacceptor" evidence="5">
    <location>
        <begin position="169"/>
        <end position="254"/>
    </location>
</feature>
<dbReference type="Gene3D" id="1.10.287.130">
    <property type="match status" value="1"/>
</dbReference>
<dbReference type="GO" id="GO:0009927">
    <property type="term" value="F:histidine phosphotransfer kinase activity"/>
    <property type="evidence" value="ECO:0007669"/>
    <property type="project" value="TreeGrafter"/>
</dbReference>
<name>A0A5A7NDM1_9PROT</name>
<dbReference type="AlphaFoldDB" id="A0A5A7NDM1"/>
<dbReference type="PANTHER" id="PTHR43047:SF72">
    <property type="entry name" value="OSMOSENSING HISTIDINE PROTEIN KINASE SLN1"/>
    <property type="match status" value="1"/>
</dbReference>
<dbReference type="InterPro" id="IPR035965">
    <property type="entry name" value="PAS-like_dom_sf"/>
</dbReference>
<dbReference type="Gene3D" id="3.30.450.20">
    <property type="entry name" value="PAS domain"/>
    <property type="match status" value="1"/>
</dbReference>
<evidence type="ECO:0000256" key="2">
    <source>
        <dbReference type="ARBA" id="ARBA00012438"/>
    </source>
</evidence>
<dbReference type="InterPro" id="IPR036097">
    <property type="entry name" value="HisK_dim/P_sf"/>
</dbReference>
<evidence type="ECO:0000313" key="6">
    <source>
        <dbReference type="EMBL" id="GER05026.1"/>
    </source>
</evidence>
<dbReference type="EC" id="2.7.13.3" evidence="2"/>
<evidence type="ECO:0000256" key="3">
    <source>
        <dbReference type="ARBA" id="ARBA00022679"/>
    </source>
</evidence>
<keyword evidence="4" id="KW-0418">Kinase</keyword>
<protein>
    <recommendedName>
        <fullName evidence="2">histidine kinase</fullName>
        <ecNumber evidence="2">2.7.13.3</ecNumber>
    </recommendedName>
</protein>
<sequence>MQMDGALSERSKPFQPLTLPSLVRKPGPSGLFDTVFEETEAGLLLLDIDLAQHRVRISDANRAICDWLGCPKTDLAGQDFVSLIDDQTMCSEIERLKKTLIRQSELCISGYLRHADGTRFSCSITCRPISTGTVGSAGPRLVAIIRRDDQQVDQALLKAQQDRDMALQARQRMLARISHDLRTPLNGILGFAEVMALSCNGGTACDPPHKDEEKGAGGRQIQMIQTYTDHIMNAGRELLARIEDLLAAAEEGPRWSGALSARSARLSSFPKKP</sequence>
<dbReference type="EMBL" id="BKCN01000016">
    <property type="protein sequence ID" value="GER05026.1"/>
    <property type="molecule type" value="Genomic_DNA"/>
</dbReference>
<dbReference type="CDD" id="cd00130">
    <property type="entry name" value="PAS"/>
    <property type="match status" value="1"/>
</dbReference>
<comment type="caution">
    <text evidence="6">The sequence shown here is derived from an EMBL/GenBank/DDBJ whole genome shotgun (WGS) entry which is preliminary data.</text>
</comment>
<dbReference type="InterPro" id="IPR003661">
    <property type="entry name" value="HisK_dim/P_dom"/>
</dbReference>
<accession>A0A5A7NDM1</accession>
<organism evidence="6 7">
    <name type="scientific">Iodidimonas nitroreducens</name>
    <dbReference type="NCBI Taxonomy" id="1236968"/>
    <lineage>
        <taxon>Bacteria</taxon>
        <taxon>Pseudomonadati</taxon>
        <taxon>Pseudomonadota</taxon>
        <taxon>Alphaproteobacteria</taxon>
        <taxon>Iodidimonadales</taxon>
        <taxon>Iodidimonadaceae</taxon>
        <taxon>Iodidimonas</taxon>
    </lineage>
</organism>
<evidence type="ECO:0000313" key="7">
    <source>
        <dbReference type="Proteomes" id="UP000324996"/>
    </source>
</evidence>
<proteinExistence type="predicted"/>
<evidence type="ECO:0000259" key="5">
    <source>
        <dbReference type="SMART" id="SM00388"/>
    </source>
</evidence>
<dbReference type="GO" id="GO:0005886">
    <property type="term" value="C:plasma membrane"/>
    <property type="evidence" value="ECO:0007669"/>
    <property type="project" value="TreeGrafter"/>
</dbReference>
<keyword evidence="7" id="KW-1185">Reference proteome</keyword>